<evidence type="ECO:0000313" key="1">
    <source>
        <dbReference type="EMBL" id="PIU02376.1"/>
    </source>
</evidence>
<dbReference type="EMBL" id="PEZK01000010">
    <property type="protein sequence ID" value="PIU02376.1"/>
    <property type="molecule type" value="Genomic_DNA"/>
</dbReference>
<organism evidence="1 2">
    <name type="scientific">Candidatus Shapirobacteria bacterium CG09_land_8_20_14_0_10_49_15</name>
    <dbReference type="NCBI Taxonomy" id="1974482"/>
    <lineage>
        <taxon>Bacteria</taxon>
        <taxon>Candidatus Shapironibacteriota</taxon>
    </lineage>
</organism>
<protein>
    <submittedName>
        <fullName evidence="1">Uncharacterized protein</fullName>
    </submittedName>
</protein>
<accession>A0A2M6XBN4</accession>
<reference evidence="2" key="1">
    <citation type="submission" date="2017-09" db="EMBL/GenBank/DDBJ databases">
        <title>Depth-based differentiation of microbial function through sediment-hosted aquifers and enrichment of novel symbionts in the deep terrestrial subsurface.</title>
        <authorList>
            <person name="Probst A.J."/>
            <person name="Ladd B."/>
            <person name="Jarett J.K."/>
            <person name="Geller-Mcgrath D.E."/>
            <person name="Sieber C.M.K."/>
            <person name="Emerson J.B."/>
            <person name="Anantharaman K."/>
            <person name="Thomas B.C."/>
            <person name="Malmstrom R."/>
            <person name="Stieglmeier M."/>
            <person name="Klingl A."/>
            <person name="Woyke T."/>
            <person name="Ryan C.M."/>
            <person name="Banfield J.F."/>
        </authorList>
    </citation>
    <scope>NUCLEOTIDE SEQUENCE [LARGE SCALE GENOMIC DNA]</scope>
</reference>
<name>A0A2M6XBN4_9BACT</name>
<dbReference type="AlphaFoldDB" id="A0A2M6XBN4"/>
<gene>
    <name evidence="1" type="ORF">COT66_00635</name>
</gene>
<evidence type="ECO:0000313" key="2">
    <source>
        <dbReference type="Proteomes" id="UP000231214"/>
    </source>
</evidence>
<proteinExistence type="predicted"/>
<dbReference type="Proteomes" id="UP000231214">
    <property type="component" value="Unassembled WGS sequence"/>
</dbReference>
<sequence length="187" mass="20902">MTALAETLRAQDCQISNFEGVEMLAAAGFTLKTLEEHGWEIAPVEVAGKVRTIDLMHGETVIAAGKTGLTIQKSITMETEKWEVEVHDLPGSYFNVTATWKTGDFWKHYLTVFFEDNGKWVDEQRRGFSRFDFAKFKTVLAQIGIDVQRNQGPQGGGNWVRTNLIRNLIVRETPSLADTPVEALNAA</sequence>
<comment type="caution">
    <text evidence="1">The sequence shown here is derived from an EMBL/GenBank/DDBJ whole genome shotgun (WGS) entry which is preliminary data.</text>
</comment>